<dbReference type="PANTHER" id="PTHR12930:SF0">
    <property type="entry name" value="RING FINGER PROTEIN 113B"/>
    <property type="match status" value="1"/>
</dbReference>
<dbReference type="InterPro" id="IPR000571">
    <property type="entry name" value="Znf_CCCH"/>
</dbReference>
<feature type="compositionally biased region" description="Polar residues" evidence="5">
    <location>
        <begin position="94"/>
        <end position="104"/>
    </location>
</feature>
<keyword evidence="2 4" id="KW-0863">Zinc-finger</keyword>
<dbReference type="CDD" id="cd16539">
    <property type="entry name" value="RING-HC_RNF113A_B"/>
    <property type="match status" value="1"/>
</dbReference>
<dbReference type="PANTHER" id="PTHR12930">
    <property type="entry name" value="ZINC FINGER PROTEIN 183"/>
    <property type="match status" value="1"/>
</dbReference>
<dbReference type="SMART" id="SM00356">
    <property type="entry name" value="ZnF_C3H1"/>
    <property type="match status" value="1"/>
</dbReference>
<evidence type="ECO:0000256" key="5">
    <source>
        <dbReference type="SAM" id="MobiDB-lite"/>
    </source>
</evidence>
<dbReference type="InterPro" id="IPR001841">
    <property type="entry name" value="Znf_RING"/>
</dbReference>
<evidence type="ECO:0000256" key="3">
    <source>
        <dbReference type="ARBA" id="ARBA00022833"/>
    </source>
</evidence>
<protein>
    <recommendedName>
        <fullName evidence="10">RING finger protein 113A</fullName>
    </recommendedName>
</protein>
<dbReference type="InParanoid" id="A0A7R8YMA3"/>
<feature type="compositionally biased region" description="Basic residues" evidence="5">
    <location>
        <begin position="10"/>
        <end position="23"/>
    </location>
</feature>
<dbReference type="FunFam" id="3.30.40.10:FF:000045">
    <property type="entry name" value="RING finger protein 113A"/>
    <property type="match status" value="1"/>
</dbReference>
<organism evidence="8 9">
    <name type="scientific">Hermetia illucens</name>
    <name type="common">Black soldier fly</name>
    <dbReference type="NCBI Taxonomy" id="343691"/>
    <lineage>
        <taxon>Eukaryota</taxon>
        <taxon>Metazoa</taxon>
        <taxon>Ecdysozoa</taxon>
        <taxon>Arthropoda</taxon>
        <taxon>Hexapoda</taxon>
        <taxon>Insecta</taxon>
        <taxon>Pterygota</taxon>
        <taxon>Neoptera</taxon>
        <taxon>Endopterygota</taxon>
        <taxon>Diptera</taxon>
        <taxon>Brachycera</taxon>
        <taxon>Stratiomyomorpha</taxon>
        <taxon>Stratiomyidae</taxon>
        <taxon>Hermetiinae</taxon>
        <taxon>Hermetia</taxon>
    </lineage>
</organism>
<dbReference type="Pfam" id="PF13920">
    <property type="entry name" value="zf-C3HC4_3"/>
    <property type="match status" value="1"/>
</dbReference>
<evidence type="ECO:0000313" key="9">
    <source>
        <dbReference type="Proteomes" id="UP000594454"/>
    </source>
</evidence>
<dbReference type="GO" id="GO:0005684">
    <property type="term" value="C:U2-type spliceosomal complex"/>
    <property type="evidence" value="ECO:0007669"/>
    <property type="project" value="TreeGrafter"/>
</dbReference>
<dbReference type="InterPro" id="IPR017907">
    <property type="entry name" value="Znf_RING_CS"/>
</dbReference>
<evidence type="ECO:0000256" key="2">
    <source>
        <dbReference type="ARBA" id="ARBA00022771"/>
    </source>
</evidence>
<feature type="domain" description="RING-type" evidence="6">
    <location>
        <begin position="247"/>
        <end position="285"/>
    </location>
</feature>
<dbReference type="SUPFAM" id="SSF57850">
    <property type="entry name" value="RING/U-box"/>
    <property type="match status" value="1"/>
</dbReference>
<evidence type="ECO:0008006" key="10">
    <source>
        <dbReference type="Google" id="ProtNLM"/>
    </source>
</evidence>
<keyword evidence="9" id="KW-1185">Reference proteome</keyword>
<dbReference type="Pfam" id="PF00642">
    <property type="entry name" value="zf-CCCH"/>
    <property type="match status" value="1"/>
</dbReference>
<dbReference type="GO" id="GO:0008270">
    <property type="term" value="F:zinc ion binding"/>
    <property type="evidence" value="ECO:0007669"/>
    <property type="project" value="UniProtKB-KW"/>
</dbReference>
<dbReference type="GO" id="GO:0034247">
    <property type="term" value="P:snoRNA splicing"/>
    <property type="evidence" value="ECO:0007669"/>
    <property type="project" value="TreeGrafter"/>
</dbReference>
<dbReference type="EMBL" id="LR899009">
    <property type="protein sequence ID" value="CAD7077971.1"/>
    <property type="molecule type" value="Genomic_DNA"/>
</dbReference>
<dbReference type="InterPro" id="IPR036855">
    <property type="entry name" value="Znf_CCCH_sf"/>
</dbReference>
<dbReference type="InterPro" id="IPR013083">
    <property type="entry name" value="Znf_RING/FYVE/PHD"/>
</dbReference>
<dbReference type="SMART" id="SM00184">
    <property type="entry name" value="RING"/>
    <property type="match status" value="1"/>
</dbReference>
<feature type="zinc finger region" description="C3H1-type" evidence="4">
    <location>
        <begin position="179"/>
        <end position="207"/>
    </location>
</feature>
<dbReference type="PROSITE" id="PS50103">
    <property type="entry name" value="ZF_C3H1"/>
    <property type="match status" value="1"/>
</dbReference>
<dbReference type="PROSITE" id="PS50089">
    <property type="entry name" value="ZF_RING_2"/>
    <property type="match status" value="1"/>
</dbReference>
<dbReference type="AlphaFoldDB" id="A0A7R8YMA3"/>
<evidence type="ECO:0000259" key="6">
    <source>
        <dbReference type="PROSITE" id="PS50089"/>
    </source>
</evidence>
<dbReference type="Proteomes" id="UP000594454">
    <property type="component" value="Chromosome 1"/>
</dbReference>
<dbReference type="FunCoup" id="A0A7R8YMA3">
    <property type="interactions" value="1398"/>
</dbReference>
<accession>A0A7R8YMA3</accession>
<dbReference type="Gene3D" id="3.30.40.10">
    <property type="entry name" value="Zinc/RING finger domain, C3HC4 (zinc finger)"/>
    <property type="match status" value="1"/>
</dbReference>
<evidence type="ECO:0000313" key="8">
    <source>
        <dbReference type="EMBL" id="CAD7077971.1"/>
    </source>
</evidence>
<reference evidence="8 9" key="1">
    <citation type="submission" date="2020-11" db="EMBL/GenBank/DDBJ databases">
        <authorList>
            <person name="Wallbank WR R."/>
            <person name="Pardo Diaz C."/>
            <person name="Kozak K."/>
            <person name="Martin S."/>
            <person name="Jiggins C."/>
            <person name="Moest M."/>
            <person name="Warren A I."/>
            <person name="Generalovic N T."/>
            <person name="Byers J.R.P. K."/>
            <person name="Montejo-Kovacevich G."/>
            <person name="Yen C E."/>
        </authorList>
    </citation>
    <scope>NUCLEOTIDE SEQUENCE [LARGE SCALE GENOMIC DNA]</scope>
</reference>
<proteinExistence type="predicted"/>
<feature type="domain" description="C3H1-type" evidence="7">
    <location>
        <begin position="179"/>
        <end position="207"/>
    </location>
</feature>
<gene>
    <name evidence="8" type="ORF">HERILL_LOCUS1267</name>
</gene>
<name>A0A7R8YMA3_HERIL</name>
<evidence type="ECO:0000259" key="7">
    <source>
        <dbReference type="PROSITE" id="PS50103"/>
    </source>
</evidence>
<keyword evidence="3 4" id="KW-0862">Zinc</keyword>
<dbReference type="PROSITE" id="PS00518">
    <property type="entry name" value="ZF_RING_1"/>
    <property type="match status" value="1"/>
</dbReference>
<evidence type="ECO:0000256" key="4">
    <source>
        <dbReference type="PROSITE-ProRule" id="PRU00723"/>
    </source>
</evidence>
<feature type="region of interest" description="Disordered" evidence="5">
    <location>
        <begin position="1"/>
        <end position="105"/>
    </location>
</feature>
<dbReference type="OrthoDB" id="25761at2759"/>
<keyword evidence="1 4" id="KW-0479">Metal-binding</keyword>
<dbReference type="InterPro" id="IPR039971">
    <property type="entry name" value="CWC24-like"/>
</dbReference>
<dbReference type="Gene3D" id="4.10.1000.10">
    <property type="entry name" value="Zinc finger, CCCH-type"/>
    <property type="match status" value="1"/>
</dbReference>
<dbReference type="SUPFAM" id="SSF90229">
    <property type="entry name" value="CCCH zinc finger"/>
    <property type="match status" value="1"/>
</dbReference>
<sequence>MSEAQVSFKKVNRKQAFARKRKGSSSESDSDAEQQSAVVRAENRRKKTNPNIQSTKTFQKRKKEESSSGSDKSSDDEDVGVSYRSKRTALPQGPSDQGATATNEMETELDRDAQAIFERSVEINKELGGKEDDKVYRGLNNYAQYYKKKDSAVGNASSGLVRNGPIRAPAHLRATVRWDYQPDICKDYKETGFCGFGDSCKFLHDRSDYKAGWQLEQQHAAQQAGESDDDDTKYEIHSDEETLPFKCFICRDSFTNPIVTKCKHYFCEQCALDNFKKSSRCYICRAQTHGVFNPAKELISRLSRGHEHDHDDCGGGDDSNLLLSSPNVSESSAVHLIMQISHIGKDYSYYPRNAHIIRAEHNN</sequence>
<evidence type="ECO:0000256" key="1">
    <source>
        <dbReference type="ARBA" id="ARBA00022723"/>
    </source>
</evidence>